<gene>
    <name evidence="2" type="ORF">GGQ67_004494</name>
</gene>
<evidence type="ECO:0000313" key="2">
    <source>
        <dbReference type="EMBL" id="MBB3966802.1"/>
    </source>
</evidence>
<evidence type="ECO:0000313" key="3">
    <source>
        <dbReference type="Proteomes" id="UP000582090"/>
    </source>
</evidence>
<feature type="signal peptide" evidence="1">
    <location>
        <begin position="1"/>
        <end position="23"/>
    </location>
</feature>
<dbReference type="EMBL" id="JACIDW010000023">
    <property type="protein sequence ID" value="MBB3966802.1"/>
    <property type="molecule type" value="Genomic_DNA"/>
</dbReference>
<accession>A0A7W6CXS0</accession>
<proteinExistence type="predicted"/>
<dbReference type="PROSITE" id="PS51257">
    <property type="entry name" value="PROKAR_LIPOPROTEIN"/>
    <property type="match status" value="1"/>
</dbReference>
<keyword evidence="1" id="KW-0732">Signal</keyword>
<protein>
    <submittedName>
        <fullName evidence="2">Uncharacterized protein</fullName>
    </submittedName>
</protein>
<reference evidence="2 3" key="1">
    <citation type="submission" date="2020-08" db="EMBL/GenBank/DDBJ databases">
        <title>Genomic Encyclopedia of Type Strains, Phase IV (KMG-IV): sequencing the most valuable type-strain genomes for metagenomic binning, comparative biology and taxonomic classification.</title>
        <authorList>
            <person name="Goeker M."/>
        </authorList>
    </citation>
    <scope>NUCLEOTIDE SEQUENCE [LARGE SCALE GENOMIC DNA]</scope>
    <source>
        <strain evidence="2 3">DSM 26575</strain>
    </source>
</reference>
<dbReference type="AlphaFoldDB" id="A0A7W6CXS0"/>
<keyword evidence="3" id="KW-1185">Reference proteome</keyword>
<dbReference type="Proteomes" id="UP000582090">
    <property type="component" value="Unassembled WGS sequence"/>
</dbReference>
<comment type="caution">
    <text evidence="2">The sequence shown here is derived from an EMBL/GenBank/DDBJ whole genome shotgun (WGS) entry which is preliminary data.</text>
</comment>
<feature type="chain" id="PRO_5031338447" evidence="1">
    <location>
        <begin position="24"/>
        <end position="115"/>
    </location>
</feature>
<name>A0A7W6CXS0_9HYPH</name>
<sequence>MRSILVVVMIAFASCVPVSRAVAHDAPSGWSYEPYCCNGDNETGDCQMIPPKSVTITPNGYRVTLLPGDHRLVTRAHVFLLPMGRAMKSGDGEYHLCLFPNEDTPRCFYAPEMGY</sequence>
<evidence type="ECO:0000256" key="1">
    <source>
        <dbReference type="SAM" id="SignalP"/>
    </source>
</evidence>
<organism evidence="2 3">
    <name type="scientific">Rhizobium metallidurans</name>
    <dbReference type="NCBI Taxonomy" id="1265931"/>
    <lineage>
        <taxon>Bacteria</taxon>
        <taxon>Pseudomonadati</taxon>
        <taxon>Pseudomonadota</taxon>
        <taxon>Alphaproteobacteria</taxon>
        <taxon>Hyphomicrobiales</taxon>
        <taxon>Rhizobiaceae</taxon>
        <taxon>Rhizobium/Agrobacterium group</taxon>
        <taxon>Rhizobium</taxon>
    </lineage>
</organism>
<dbReference type="RefSeq" id="WP_183902274.1">
    <property type="nucleotide sequence ID" value="NZ_JACIDW010000023.1"/>
</dbReference>